<dbReference type="InterPro" id="IPR011251">
    <property type="entry name" value="Luciferase-like_dom"/>
</dbReference>
<feature type="domain" description="Luciferase-like" evidence="6">
    <location>
        <begin position="24"/>
        <end position="292"/>
    </location>
</feature>
<dbReference type="InterPro" id="IPR036661">
    <property type="entry name" value="Luciferase-like_sf"/>
</dbReference>
<dbReference type="PIRSF" id="PIRSF000337">
    <property type="entry name" value="NTA_MOA"/>
    <property type="match status" value="1"/>
</dbReference>
<name>A0ABS4BEX6_9HYPH</name>
<dbReference type="CDD" id="cd01095">
    <property type="entry name" value="Nitrilotriacetate_monoxgenase"/>
    <property type="match status" value="1"/>
</dbReference>
<dbReference type="PANTHER" id="PTHR30011:SF16">
    <property type="entry name" value="C2H2 FINGER DOMAIN TRANSCRIPTION FACTOR (EUROFUNG)-RELATED"/>
    <property type="match status" value="1"/>
</dbReference>
<protein>
    <submittedName>
        <fullName evidence="7">LLM class flavin-dependent oxidoreductase</fullName>
    </submittedName>
</protein>
<evidence type="ECO:0000313" key="8">
    <source>
        <dbReference type="Proteomes" id="UP000678276"/>
    </source>
</evidence>
<evidence type="ECO:0000256" key="2">
    <source>
        <dbReference type="ARBA" id="ARBA00022643"/>
    </source>
</evidence>
<evidence type="ECO:0000256" key="3">
    <source>
        <dbReference type="ARBA" id="ARBA00023002"/>
    </source>
</evidence>
<dbReference type="Pfam" id="PF00296">
    <property type="entry name" value="Bac_luciferase"/>
    <property type="match status" value="1"/>
</dbReference>
<dbReference type="InterPro" id="IPR051260">
    <property type="entry name" value="Diverse_substr_monoxygenases"/>
</dbReference>
<keyword evidence="2" id="KW-0288">FMN</keyword>
<evidence type="ECO:0000259" key="6">
    <source>
        <dbReference type="Pfam" id="PF00296"/>
    </source>
</evidence>
<keyword evidence="4" id="KW-0503">Monooxygenase</keyword>
<organism evidence="7 8">
    <name type="scientific">Jiella mangrovi</name>
    <dbReference type="NCBI Taxonomy" id="2821407"/>
    <lineage>
        <taxon>Bacteria</taxon>
        <taxon>Pseudomonadati</taxon>
        <taxon>Pseudomonadota</taxon>
        <taxon>Alphaproteobacteria</taxon>
        <taxon>Hyphomicrobiales</taxon>
        <taxon>Aurantimonadaceae</taxon>
        <taxon>Jiella</taxon>
    </lineage>
</organism>
<dbReference type="RefSeq" id="WP_209593507.1">
    <property type="nucleotide sequence ID" value="NZ_JAGJCF010000003.1"/>
</dbReference>
<gene>
    <name evidence="7" type="ORF">J6595_05770</name>
</gene>
<keyword evidence="1" id="KW-0285">Flavoprotein</keyword>
<comment type="caution">
    <text evidence="7">The sequence shown here is derived from an EMBL/GenBank/DDBJ whole genome shotgun (WGS) entry which is preliminary data.</text>
</comment>
<evidence type="ECO:0000313" key="7">
    <source>
        <dbReference type="EMBL" id="MBP0615082.1"/>
    </source>
</evidence>
<evidence type="ECO:0000256" key="4">
    <source>
        <dbReference type="ARBA" id="ARBA00023033"/>
    </source>
</evidence>
<dbReference type="InterPro" id="IPR016215">
    <property type="entry name" value="NTA_MOA"/>
</dbReference>
<keyword evidence="3" id="KW-0560">Oxidoreductase</keyword>
<dbReference type="EMBL" id="JAGJCF010000003">
    <property type="protein sequence ID" value="MBP0615082.1"/>
    <property type="molecule type" value="Genomic_DNA"/>
</dbReference>
<dbReference type="Gene3D" id="3.20.20.30">
    <property type="entry name" value="Luciferase-like domain"/>
    <property type="match status" value="1"/>
</dbReference>
<proteinExistence type="inferred from homology"/>
<dbReference type="SUPFAM" id="SSF51679">
    <property type="entry name" value="Bacterial luciferase-like"/>
    <property type="match status" value="1"/>
</dbReference>
<dbReference type="NCBIfam" id="TIGR03860">
    <property type="entry name" value="FMN_nitrolo"/>
    <property type="match status" value="1"/>
</dbReference>
<evidence type="ECO:0000256" key="1">
    <source>
        <dbReference type="ARBA" id="ARBA00022630"/>
    </source>
</evidence>
<comment type="similarity">
    <text evidence="5">Belongs to the NtaA/SnaA/DszA monooxygenase family.</text>
</comment>
<dbReference type="Proteomes" id="UP000678276">
    <property type="component" value="Unassembled WGS sequence"/>
</dbReference>
<evidence type="ECO:0000256" key="5">
    <source>
        <dbReference type="ARBA" id="ARBA00033748"/>
    </source>
</evidence>
<accession>A0ABS4BEX6</accession>
<dbReference type="PANTHER" id="PTHR30011">
    <property type="entry name" value="ALKANESULFONATE MONOOXYGENASE-RELATED"/>
    <property type="match status" value="1"/>
</dbReference>
<keyword evidence="8" id="KW-1185">Reference proteome</keyword>
<sequence length="445" mass="48381">MSAIPATRRMMHLGLFILGTGSHVAGWRQPAAVTSFEDFSAVQQIAATAERGLFDLIFMGDNLYADPAAHPSYTSRLEPLTMLSALATSTSRIGLGATASTTYGDPFTVARAFASLDHISGGRAAWNAVTTANAVSAANFGRDHPDHGQRYAIAEEFLSVVRGLWDCWDDDAVVKNRASGLYIDPKKVRALDHEGPFFQVKGPLNISRSPQGQPVVFQAGGSAPGQRLAARTADVVFSVVQDLAEARVQYAGFKAQLSAFGRQAEHVALLPGVMPVVGRTDREAFDRLGALQGFLSDESAIQLLSDRFGTDMSIYDLDGPVPDLELPDSYHSFAGVMLSKARRDRFSLRDVYNLMGAARGHWVLCGSAERIADTLQLWFETGAADGFNVMPPFFHEGFTDFVDGVVPILQERGLFRTAYEGETLRDHLGLERPARGEWPARLGRV</sequence>
<reference evidence="7 8" key="1">
    <citation type="submission" date="2021-04" db="EMBL/GenBank/DDBJ databases">
        <title>Whole genome sequence of Jiella sp. KSK16Y-1.</title>
        <authorList>
            <person name="Tuo L."/>
        </authorList>
    </citation>
    <scope>NUCLEOTIDE SEQUENCE [LARGE SCALE GENOMIC DNA]</scope>
    <source>
        <strain evidence="7 8">KSK16Y-1</strain>
    </source>
</reference>